<dbReference type="GO" id="GO:0046872">
    <property type="term" value="F:metal ion binding"/>
    <property type="evidence" value="ECO:0007669"/>
    <property type="project" value="UniProtKB-KW"/>
</dbReference>
<keyword evidence="7" id="KW-0865">Zymogen</keyword>
<name>A0A372IPX4_9BACT</name>
<dbReference type="SUPFAM" id="SSF52743">
    <property type="entry name" value="Subtilisin-like"/>
    <property type="match status" value="1"/>
</dbReference>
<dbReference type="Pfam" id="PF00082">
    <property type="entry name" value="Peptidase_S8"/>
    <property type="match status" value="1"/>
</dbReference>
<keyword evidence="5" id="KW-0720">Serine protease</keyword>
<keyword evidence="2" id="KW-0645">Protease</keyword>
<comment type="cofactor">
    <cofactor evidence="1">
        <name>Ca(2+)</name>
        <dbReference type="ChEBI" id="CHEBI:29108"/>
    </cofactor>
</comment>
<dbReference type="CDD" id="cd04056">
    <property type="entry name" value="Peptidases_S53"/>
    <property type="match status" value="1"/>
</dbReference>
<dbReference type="RefSeq" id="WP_117298961.1">
    <property type="nucleotide sequence ID" value="NZ_QVQT02000003.1"/>
</dbReference>
<dbReference type="SUPFAM" id="SSF54897">
    <property type="entry name" value="Protease propeptides/inhibitors"/>
    <property type="match status" value="1"/>
</dbReference>
<evidence type="ECO:0000313" key="11">
    <source>
        <dbReference type="Proteomes" id="UP000264702"/>
    </source>
</evidence>
<dbReference type="OrthoDB" id="9002785at2"/>
<dbReference type="InterPro" id="IPR050819">
    <property type="entry name" value="Tripeptidyl-peptidase_I"/>
</dbReference>
<dbReference type="InterPro" id="IPR015366">
    <property type="entry name" value="S53_propep"/>
</dbReference>
<keyword evidence="4" id="KW-0378">Hydrolase</keyword>
<dbReference type="GO" id="GO:0006508">
    <property type="term" value="P:proteolysis"/>
    <property type="evidence" value="ECO:0007669"/>
    <property type="project" value="UniProtKB-KW"/>
</dbReference>
<comment type="caution">
    <text evidence="10">The sequence shown here is derived from an EMBL/GenBank/DDBJ whole genome shotgun (WGS) entry which is preliminary data.</text>
</comment>
<protein>
    <submittedName>
        <fullName evidence="10">Peptidase S53</fullName>
    </submittedName>
</protein>
<feature type="region of interest" description="Disordered" evidence="8">
    <location>
        <begin position="1"/>
        <end position="25"/>
    </location>
</feature>
<proteinExistence type="predicted"/>
<reference evidence="10 11" key="1">
    <citation type="submission" date="2018-08" db="EMBL/GenBank/DDBJ databases">
        <title>Acidipila sp. 4G-K13, an acidobacterium isolated from forest soil.</title>
        <authorList>
            <person name="Gao Z.-H."/>
            <person name="Qiu L.-H."/>
        </authorList>
    </citation>
    <scope>NUCLEOTIDE SEQUENCE [LARGE SCALE GENOMIC DNA]</scope>
    <source>
        <strain evidence="10 11">4G-K13</strain>
    </source>
</reference>
<evidence type="ECO:0000256" key="3">
    <source>
        <dbReference type="ARBA" id="ARBA00022723"/>
    </source>
</evidence>
<evidence type="ECO:0000256" key="4">
    <source>
        <dbReference type="ARBA" id="ARBA00022801"/>
    </source>
</evidence>
<dbReference type="InterPro" id="IPR030400">
    <property type="entry name" value="Sedolisin_dom"/>
</dbReference>
<evidence type="ECO:0000256" key="2">
    <source>
        <dbReference type="ARBA" id="ARBA00022670"/>
    </source>
</evidence>
<sequence length="571" mass="59432">MPGKSKGHVELKGSHRVPLTGARPVGKVDPADHGYVTVRLRQKESPKSFDKLVDGIMAQPLGERKYLTQEQLAELHGAPAASVAKIDAFAHEYNLTVIETSLAKRTVKLRGSLADLQKAFGVKLQKFRTGNITYRGRTGSVYIPRQLAGIVEGVFGLDDRPVAKPHIRIASSHNGHTAKNGHSNGRTASKSSAVPKAKSLSVLDVAALYNFPKKLDGEGQTIALIELNTAANPSQPKKLGSGYTLTDLNKFFKGLKLTTPQVTAVSVDGGANLPNLNPDADGEVELDIEVAGAIAPGASIAVYFAPNTDQGFIDALSSAVHDSVRRPSVISISWGGPEDFSTQQFLDGINAALKDAVALGITVLVAAGDSGSSDLPTQYARQPKYKGPHADFPASSPFALACGGTRLTGSKTTITSEVVWNEGRQGGAGGGGVSAEFAPPSWQAGLSMPSSSKPGRGLPDVAGNADPYTGYKIVLQGKTVPIGGTSAVAPLWAGLLTLINQHRASSGKPAVGFLNSTLYSLPATSDAFRDITAGNNDIDGNLKGQYTAGPGWDACTGLGSPNGTELLTALS</sequence>
<organism evidence="10 11">
    <name type="scientific">Paracidobacterium acidisoli</name>
    <dbReference type="NCBI Taxonomy" id="2303751"/>
    <lineage>
        <taxon>Bacteria</taxon>
        <taxon>Pseudomonadati</taxon>
        <taxon>Acidobacteriota</taxon>
        <taxon>Terriglobia</taxon>
        <taxon>Terriglobales</taxon>
        <taxon>Acidobacteriaceae</taxon>
        <taxon>Paracidobacterium</taxon>
    </lineage>
</organism>
<dbReference type="GO" id="GO:0008240">
    <property type="term" value="F:tripeptidyl-peptidase activity"/>
    <property type="evidence" value="ECO:0007669"/>
    <property type="project" value="TreeGrafter"/>
</dbReference>
<feature type="compositionally biased region" description="Polar residues" evidence="8">
    <location>
        <begin position="171"/>
        <end position="187"/>
    </location>
</feature>
<dbReference type="CDD" id="cd11377">
    <property type="entry name" value="Pro-peptidase_S53"/>
    <property type="match status" value="1"/>
</dbReference>
<dbReference type="PANTHER" id="PTHR14218:SF15">
    <property type="entry name" value="TRIPEPTIDYL-PEPTIDASE 1"/>
    <property type="match status" value="1"/>
</dbReference>
<dbReference type="Pfam" id="PF09286">
    <property type="entry name" value="Pro-kuma_activ"/>
    <property type="match status" value="1"/>
</dbReference>
<dbReference type="GO" id="GO:0004252">
    <property type="term" value="F:serine-type endopeptidase activity"/>
    <property type="evidence" value="ECO:0007669"/>
    <property type="project" value="InterPro"/>
</dbReference>
<feature type="region of interest" description="Disordered" evidence="8">
    <location>
        <begin position="170"/>
        <end position="193"/>
    </location>
</feature>
<keyword evidence="11" id="KW-1185">Reference proteome</keyword>
<evidence type="ECO:0000256" key="1">
    <source>
        <dbReference type="ARBA" id="ARBA00001913"/>
    </source>
</evidence>
<evidence type="ECO:0000256" key="5">
    <source>
        <dbReference type="ARBA" id="ARBA00022825"/>
    </source>
</evidence>
<evidence type="ECO:0000256" key="7">
    <source>
        <dbReference type="ARBA" id="ARBA00023145"/>
    </source>
</evidence>
<evidence type="ECO:0000256" key="6">
    <source>
        <dbReference type="ARBA" id="ARBA00022837"/>
    </source>
</evidence>
<dbReference type="PANTHER" id="PTHR14218">
    <property type="entry name" value="PROTEASE S8 TRIPEPTIDYL PEPTIDASE I CLN2"/>
    <property type="match status" value="1"/>
</dbReference>
<accession>A0A372IPX4</accession>
<keyword evidence="6" id="KW-0106">Calcium</keyword>
<dbReference type="InterPro" id="IPR000209">
    <property type="entry name" value="Peptidase_S8/S53_dom"/>
</dbReference>
<dbReference type="Proteomes" id="UP000264702">
    <property type="component" value="Unassembled WGS sequence"/>
</dbReference>
<keyword evidence="3" id="KW-0479">Metal-binding</keyword>
<dbReference type="EMBL" id="QVQT01000003">
    <property type="protein sequence ID" value="RFU16791.1"/>
    <property type="molecule type" value="Genomic_DNA"/>
</dbReference>
<dbReference type="InterPro" id="IPR036852">
    <property type="entry name" value="Peptidase_S8/S53_dom_sf"/>
</dbReference>
<gene>
    <name evidence="10" type="ORF">D0Y96_08570</name>
</gene>
<dbReference type="AlphaFoldDB" id="A0A372IPX4"/>
<evidence type="ECO:0000259" key="9">
    <source>
        <dbReference type="PROSITE" id="PS51695"/>
    </source>
</evidence>
<feature type="domain" description="Peptidase S53" evidence="9">
    <location>
        <begin position="199"/>
        <end position="571"/>
    </location>
</feature>
<dbReference type="Gene3D" id="3.40.50.200">
    <property type="entry name" value="Peptidase S8/S53 domain"/>
    <property type="match status" value="1"/>
</dbReference>
<evidence type="ECO:0000313" key="10">
    <source>
        <dbReference type="EMBL" id="RFU16791.1"/>
    </source>
</evidence>
<evidence type="ECO:0000256" key="8">
    <source>
        <dbReference type="SAM" id="MobiDB-lite"/>
    </source>
</evidence>
<dbReference type="PROSITE" id="PS51695">
    <property type="entry name" value="SEDOLISIN"/>
    <property type="match status" value="1"/>
</dbReference>
<dbReference type="SMART" id="SM00944">
    <property type="entry name" value="Pro-kuma_activ"/>
    <property type="match status" value="1"/>
</dbReference>